<comment type="caution">
    <text evidence="2">The sequence shown here is derived from an EMBL/GenBank/DDBJ whole genome shotgun (WGS) entry which is preliminary data.</text>
</comment>
<organism evidence="2">
    <name type="scientific">Streptomyces sp. SID12501</name>
    <dbReference type="NCBI Taxonomy" id="2706042"/>
    <lineage>
        <taxon>Bacteria</taxon>
        <taxon>Bacillati</taxon>
        <taxon>Actinomycetota</taxon>
        <taxon>Actinomycetes</taxon>
        <taxon>Kitasatosporales</taxon>
        <taxon>Streptomycetaceae</taxon>
        <taxon>Streptomyces</taxon>
    </lineage>
</organism>
<dbReference type="AlphaFoldDB" id="A0A6B3BW23"/>
<evidence type="ECO:0000313" key="2">
    <source>
        <dbReference type="EMBL" id="NEC88539.1"/>
    </source>
</evidence>
<feature type="region of interest" description="Disordered" evidence="1">
    <location>
        <begin position="1"/>
        <end position="56"/>
    </location>
</feature>
<sequence>MLAHVSTNDDPQPGGLIGSGTLPDGSGLEIDRRFKPVAPSHADRKDPGILAQQCPT</sequence>
<reference evidence="2" key="1">
    <citation type="submission" date="2020-01" db="EMBL/GenBank/DDBJ databases">
        <title>Insect and environment-associated Actinomycetes.</title>
        <authorList>
            <person name="Currrie C."/>
            <person name="Chevrette M."/>
            <person name="Carlson C."/>
            <person name="Stubbendieck R."/>
            <person name="Wendt-Pienkowski E."/>
        </authorList>
    </citation>
    <scope>NUCLEOTIDE SEQUENCE</scope>
    <source>
        <strain evidence="2">SID12501</strain>
    </source>
</reference>
<feature type="compositionally biased region" description="Polar residues" evidence="1">
    <location>
        <begin position="1"/>
        <end position="10"/>
    </location>
</feature>
<accession>A0A6B3BW23</accession>
<name>A0A6B3BW23_9ACTN</name>
<dbReference type="RefSeq" id="WP_164316648.1">
    <property type="nucleotide sequence ID" value="NZ_JAAGLU010000018.1"/>
</dbReference>
<gene>
    <name evidence="2" type="ORF">G3I71_22590</name>
</gene>
<evidence type="ECO:0000256" key="1">
    <source>
        <dbReference type="SAM" id="MobiDB-lite"/>
    </source>
</evidence>
<proteinExistence type="predicted"/>
<dbReference type="EMBL" id="JAAGLU010000018">
    <property type="protein sequence ID" value="NEC88539.1"/>
    <property type="molecule type" value="Genomic_DNA"/>
</dbReference>
<protein>
    <submittedName>
        <fullName evidence="2">Uncharacterized protein</fullName>
    </submittedName>
</protein>